<name>A0ABR3D779_NEUIN</name>
<organism evidence="2 3">
    <name type="scientific">Neurospora intermedia</name>
    <dbReference type="NCBI Taxonomy" id="5142"/>
    <lineage>
        <taxon>Eukaryota</taxon>
        <taxon>Fungi</taxon>
        <taxon>Dikarya</taxon>
        <taxon>Ascomycota</taxon>
        <taxon>Pezizomycotina</taxon>
        <taxon>Sordariomycetes</taxon>
        <taxon>Sordariomycetidae</taxon>
        <taxon>Sordariales</taxon>
        <taxon>Sordariaceae</taxon>
        <taxon>Neurospora</taxon>
    </lineage>
</organism>
<protein>
    <submittedName>
        <fullName evidence="2">Uncharacterized protein</fullName>
    </submittedName>
</protein>
<sequence length="102" mass="11543">MCLSFRFLNDASRGPRRQGIGLHRAISQRPRRPPPTRALPPFSPRCPGLDGPQLLLTFRLCLPGLWSLSTLSNSFHSLIFFSGMRLVFESNNRNRGPLLEIN</sequence>
<evidence type="ECO:0000313" key="3">
    <source>
        <dbReference type="Proteomes" id="UP001451303"/>
    </source>
</evidence>
<reference evidence="2 3" key="1">
    <citation type="submission" date="2023-09" db="EMBL/GenBank/DDBJ databases">
        <title>Multi-omics analysis of a traditional fermented food reveals byproduct-associated fungal strains for waste-to-food upcycling.</title>
        <authorList>
            <consortium name="Lawrence Berkeley National Laboratory"/>
            <person name="Rekdal V.M."/>
            <person name="Villalobos-Escobedo J.M."/>
            <person name="Rodriguez-Valeron N."/>
            <person name="Garcia M.O."/>
            <person name="Vasquez D.P."/>
            <person name="Damayanti I."/>
            <person name="Sorensen P.M."/>
            <person name="Baidoo E.E."/>
            <person name="De Carvalho A.C."/>
            <person name="Riley R."/>
            <person name="Lipzen A."/>
            <person name="He G."/>
            <person name="Yan M."/>
            <person name="Haridas S."/>
            <person name="Daum C."/>
            <person name="Yoshinaga Y."/>
            <person name="Ng V."/>
            <person name="Grigoriev I.V."/>
            <person name="Munk R."/>
            <person name="Nuraida L."/>
            <person name="Wijaya C.H."/>
            <person name="Morales P.-C."/>
            <person name="Keasling J.D."/>
        </authorList>
    </citation>
    <scope>NUCLEOTIDE SEQUENCE [LARGE SCALE GENOMIC DNA]</scope>
    <source>
        <strain evidence="2 3">FGSC 2613</strain>
    </source>
</reference>
<accession>A0ABR3D779</accession>
<feature type="compositionally biased region" description="Pro residues" evidence="1">
    <location>
        <begin position="35"/>
        <end position="44"/>
    </location>
</feature>
<gene>
    <name evidence="2" type="ORF">QR685DRAFT_446562</name>
</gene>
<dbReference type="Proteomes" id="UP001451303">
    <property type="component" value="Unassembled WGS sequence"/>
</dbReference>
<proteinExistence type="predicted"/>
<evidence type="ECO:0000256" key="1">
    <source>
        <dbReference type="SAM" id="MobiDB-lite"/>
    </source>
</evidence>
<feature type="region of interest" description="Disordered" evidence="1">
    <location>
        <begin position="12"/>
        <end position="45"/>
    </location>
</feature>
<keyword evidence="3" id="KW-1185">Reference proteome</keyword>
<comment type="caution">
    <text evidence="2">The sequence shown here is derived from an EMBL/GenBank/DDBJ whole genome shotgun (WGS) entry which is preliminary data.</text>
</comment>
<evidence type="ECO:0000313" key="2">
    <source>
        <dbReference type="EMBL" id="KAL0468540.1"/>
    </source>
</evidence>
<dbReference type="EMBL" id="JAVLET010000007">
    <property type="protein sequence ID" value="KAL0468540.1"/>
    <property type="molecule type" value="Genomic_DNA"/>
</dbReference>